<evidence type="ECO:0000313" key="2">
    <source>
        <dbReference type="Proteomes" id="UP000829398"/>
    </source>
</evidence>
<comment type="caution">
    <text evidence="1">The sequence shown here is derived from an EMBL/GenBank/DDBJ whole genome shotgun (WGS) entry which is preliminary data.</text>
</comment>
<dbReference type="EMBL" id="CM039170">
    <property type="protein sequence ID" value="KAH9802278.1"/>
    <property type="molecule type" value="Genomic_DNA"/>
</dbReference>
<accession>A0ACB8NVT0</accession>
<keyword evidence="2" id="KW-1185">Reference proteome</keyword>
<reference evidence="2" key="1">
    <citation type="journal article" date="2023" name="Hortic. Res.">
        <title>A chromosome-level phased genome enabling allele-level studies in sweet orange: a case study on citrus Huanglongbing tolerance.</title>
        <authorList>
            <person name="Wu B."/>
            <person name="Yu Q."/>
            <person name="Deng Z."/>
            <person name="Duan Y."/>
            <person name="Luo F."/>
            <person name="Gmitter F. Jr."/>
        </authorList>
    </citation>
    <scope>NUCLEOTIDE SEQUENCE [LARGE SCALE GENOMIC DNA]</scope>
    <source>
        <strain evidence="2">cv. Valencia</strain>
    </source>
</reference>
<name>A0ACB8NVT0_CITSI</name>
<organism evidence="1 2">
    <name type="scientific">Citrus sinensis</name>
    <name type="common">Sweet orange</name>
    <name type="synonym">Citrus aurantium var. sinensis</name>
    <dbReference type="NCBI Taxonomy" id="2711"/>
    <lineage>
        <taxon>Eukaryota</taxon>
        <taxon>Viridiplantae</taxon>
        <taxon>Streptophyta</taxon>
        <taxon>Embryophyta</taxon>
        <taxon>Tracheophyta</taxon>
        <taxon>Spermatophyta</taxon>
        <taxon>Magnoliopsida</taxon>
        <taxon>eudicotyledons</taxon>
        <taxon>Gunneridae</taxon>
        <taxon>Pentapetalae</taxon>
        <taxon>rosids</taxon>
        <taxon>malvids</taxon>
        <taxon>Sapindales</taxon>
        <taxon>Rutaceae</taxon>
        <taxon>Aurantioideae</taxon>
        <taxon>Citrus</taxon>
    </lineage>
</organism>
<proteinExistence type="predicted"/>
<sequence length="848" mass="98210">MQRRLNPNMKEVVRTEVLKLLDAGIIYPISDSSWVSPVQVVPKKSGVTVVTNADNELIPTRVTTGWRVCIDYRKLNSVTRKDHFPLPFIDQMLDRLAGHEFYCFLDGYSGYNQIPIAPKDQEKTTFTCPFGTFAYRRMPFGLCNAPATFQRCMLSIFSDMVERFLEVFMDDFSVFGDSFDQCLHHLTLVLQRCIEKNLILNWEKCHFMVKQGIVLGHIISSKGIEVDKAKVDLISNLPPPKTIREEFDLEFKDKKGTENVVADHLSRLHFDTIIEQLPLNESFPDKQLMSVEVLPWYADIVNYLVTGKLPEHWTKQDKAKFFAEIKNFFWDDPYLFKYCADQIVRRCVPESEIQNILSFCHEQACGGHFSAKKTATKVLQCGFYWPSIFRDAYTFCSSCDRCQRMGSITRRNMMPLNPILVVEIFDVWGIDFMGPFPPSFGHQYILVAVDYVSKWVEAIPCRTNDHKVVIAFLKSNIVSRFGFPRAIISDGGAHFCNKAFKALLTKYSITHKVATPYHPQTSGQVEISNREIKHILEKTVRPDRKDWSLRLDDALWAYRTAFKTPIGMSPYRLVYGKACHLPVELEHRAYWAIKKFNFDMQQASSERRLQLAELEEIRNDAYENAKIYKQRMKVFHDKQIMRKSFTPGQKVLLFNSRLHLFPGMDRNEILAKLHKRFPSFPQNALLTIYKARSERMRLLMRNNIPADIRWLIEAKVRSAGELPPKFIAYMPGCGKGNYARKLRARRISVACHKCARMSCNKNPCSLGMMSDNREDKIQFIRDGLNKESLDDILLSLETHPSGYVQGTILQLWPLFQKEHARYSLGNLTINDPVCQFIRKLDRKPILDP</sequence>
<gene>
    <name evidence="1" type="ORF">KPL71_001325</name>
</gene>
<evidence type="ECO:0000313" key="1">
    <source>
        <dbReference type="EMBL" id="KAH9802278.1"/>
    </source>
</evidence>
<dbReference type="Proteomes" id="UP000829398">
    <property type="component" value="Chromosome 1"/>
</dbReference>
<protein>
    <submittedName>
        <fullName evidence="1">Uncharacterized protein</fullName>
    </submittedName>
</protein>